<comment type="subcellular location">
    <subcellularLocation>
        <location evidence="1">Cell membrane</location>
        <topology evidence="1">Multi-pass membrane protein</topology>
    </subcellularLocation>
</comment>
<dbReference type="PANTHER" id="PTHR30086">
    <property type="entry name" value="ARGININE EXPORTER PROTEIN ARGO"/>
    <property type="match status" value="1"/>
</dbReference>
<organism evidence="7 8">
    <name type="scientific">Providencia huaxiensis</name>
    <dbReference type="NCBI Taxonomy" id="2027290"/>
    <lineage>
        <taxon>Bacteria</taxon>
        <taxon>Pseudomonadati</taxon>
        <taxon>Pseudomonadota</taxon>
        <taxon>Gammaproteobacteria</taxon>
        <taxon>Enterobacterales</taxon>
        <taxon>Morganellaceae</taxon>
        <taxon>Providencia</taxon>
    </lineage>
</organism>
<comment type="caution">
    <text evidence="7">The sequence shown here is derived from an EMBL/GenBank/DDBJ whole genome shotgun (WGS) entry which is preliminary data.</text>
</comment>
<feature type="transmembrane region" description="Helical" evidence="6">
    <location>
        <begin position="186"/>
        <end position="204"/>
    </location>
</feature>
<keyword evidence="5 6" id="KW-0472">Membrane</keyword>
<keyword evidence="8" id="KW-1185">Reference proteome</keyword>
<accession>A0ABU2IXD5</accession>
<evidence type="ECO:0000313" key="8">
    <source>
        <dbReference type="Proteomes" id="UP001252207"/>
    </source>
</evidence>
<dbReference type="PANTHER" id="PTHR30086:SF21">
    <property type="entry name" value="TRANSPORT PROTEIN"/>
    <property type="match status" value="1"/>
</dbReference>
<evidence type="ECO:0000313" key="7">
    <source>
        <dbReference type="EMBL" id="MDT0133744.1"/>
    </source>
</evidence>
<keyword evidence="2" id="KW-1003">Cell membrane</keyword>
<name>A0ABU2IXD5_9GAMM</name>
<feature type="transmembrane region" description="Helical" evidence="6">
    <location>
        <begin position="146"/>
        <end position="166"/>
    </location>
</feature>
<dbReference type="PIRSF" id="PIRSF006324">
    <property type="entry name" value="LeuE"/>
    <property type="match status" value="1"/>
</dbReference>
<feature type="transmembrane region" description="Helical" evidence="6">
    <location>
        <begin position="6"/>
        <end position="29"/>
    </location>
</feature>
<feature type="transmembrane region" description="Helical" evidence="6">
    <location>
        <begin position="69"/>
        <end position="89"/>
    </location>
</feature>
<evidence type="ECO:0000256" key="1">
    <source>
        <dbReference type="ARBA" id="ARBA00004651"/>
    </source>
</evidence>
<dbReference type="Proteomes" id="UP001252207">
    <property type="component" value="Unassembled WGS sequence"/>
</dbReference>
<dbReference type="EMBL" id="JANAVW010000001">
    <property type="protein sequence ID" value="MDT0133744.1"/>
    <property type="molecule type" value="Genomic_DNA"/>
</dbReference>
<keyword evidence="3 6" id="KW-0812">Transmembrane</keyword>
<gene>
    <name evidence="7" type="ORF">NLX89_10365</name>
</gene>
<evidence type="ECO:0000256" key="5">
    <source>
        <dbReference type="ARBA" id="ARBA00023136"/>
    </source>
</evidence>
<feature type="transmembrane region" description="Helical" evidence="6">
    <location>
        <begin position="41"/>
        <end position="63"/>
    </location>
</feature>
<evidence type="ECO:0000256" key="6">
    <source>
        <dbReference type="SAM" id="Phobius"/>
    </source>
</evidence>
<keyword evidence="4 6" id="KW-1133">Transmembrane helix</keyword>
<proteinExistence type="predicted"/>
<evidence type="ECO:0000256" key="2">
    <source>
        <dbReference type="ARBA" id="ARBA00022475"/>
    </source>
</evidence>
<dbReference type="Pfam" id="PF01810">
    <property type="entry name" value="LysE"/>
    <property type="match status" value="1"/>
</dbReference>
<sequence length="227" mass="25057">MDPLHSIIITLFLFILTFFNPGANLFIVVQTTLSSGKKAGLTCGYGVVLGNAIYSGLGLFGLVTLMAEFGSLFSIIKILGGLYLLYYAVSVFTNKTQLNLSTENTMERFPSGVYFRRGLISDLSNPQTVLFFMSIFSTTISPSTPLWAKLVIWMGIVIASLIWRIILCQTFSLTSVRRTYSRVHKVVGKGVGVILGALATRLIYQGVSELVIKNHRSKLINDRSINQ</sequence>
<reference evidence="7 8" key="1">
    <citation type="submission" date="2022-06" db="EMBL/GenBank/DDBJ databases">
        <title>Chromosome and plasmid sequencings of Enterobacteriales species co-exiting double carbapenemases.</title>
        <authorList>
            <person name="Fu Y."/>
        </authorList>
    </citation>
    <scope>NUCLEOTIDE SEQUENCE [LARGE SCALE GENOMIC DNA]</scope>
    <source>
        <strain evidence="7 8">21030615019</strain>
    </source>
</reference>
<protein>
    <submittedName>
        <fullName evidence="7">LysE family transporter</fullName>
    </submittedName>
</protein>
<evidence type="ECO:0000256" key="4">
    <source>
        <dbReference type="ARBA" id="ARBA00022989"/>
    </source>
</evidence>
<dbReference type="InterPro" id="IPR001123">
    <property type="entry name" value="LeuE-type"/>
</dbReference>
<evidence type="ECO:0000256" key="3">
    <source>
        <dbReference type="ARBA" id="ARBA00022692"/>
    </source>
</evidence>